<dbReference type="Proteomes" id="UP001165960">
    <property type="component" value="Unassembled WGS sequence"/>
</dbReference>
<reference evidence="1" key="1">
    <citation type="submission" date="2022-04" db="EMBL/GenBank/DDBJ databases">
        <title>Genome of the entomopathogenic fungus Entomophthora muscae.</title>
        <authorList>
            <person name="Elya C."/>
            <person name="Lovett B.R."/>
            <person name="Lee E."/>
            <person name="Macias A.M."/>
            <person name="Hajek A.E."/>
            <person name="De Bivort B.L."/>
            <person name="Kasson M.T."/>
            <person name="De Fine Licht H.H."/>
            <person name="Stajich J.E."/>
        </authorList>
    </citation>
    <scope>NUCLEOTIDE SEQUENCE</scope>
    <source>
        <strain evidence="1">Berkeley</strain>
    </source>
</reference>
<evidence type="ECO:0000313" key="1">
    <source>
        <dbReference type="EMBL" id="KAJ9059299.1"/>
    </source>
</evidence>
<protein>
    <submittedName>
        <fullName evidence="1">Uncharacterized protein</fullName>
    </submittedName>
</protein>
<organism evidence="1 2">
    <name type="scientific">Entomophthora muscae</name>
    <dbReference type="NCBI Taxonomy" id="34485"/>
    <lineage>
        <taxon>Eukaryota</taxon>
        <taxon>Fungi</taxon>
        <taxon>Fungi incertae sedis</taxon>
        <taxon>Zoopagomycota</taxon>
        <taxon>Entomophthoromycotina</taxon>
        <taxon>Entomophthoromycetes</taxon>
        <taxon>Entomophthorales</taxon>
        <taxon>Entomophthoraceae</taxon>
        <taxon>Entomophthora</taxon>
    </lineage>
</organism>
<sequence>MPHQDFPNAVLSQYPLVNHAHTNFPDLFKRLTLLKILRDYEDPKTRHDFRQLTEPHSFFMDMGVPVVAISEQFVGAEEFLQYTGWKGKVYVDFYKNICRAPTKPPKDRKPGLLSTLRRSNATPRALFRPGGTYIITPDLTIHYAHEPKSSNDSPKIDLLIKICFDILSSPCQAMATGSAIRRVKSLTILERKTDIRKSSTSF</sequence>
<comment type="caution">
    <text evidence="1">The sequence shown here is derived from an EMBL/GenBank/DDBJ whole genome shotgun (WGS) entry which is preliminary data.</text>
</comment>
<name>A0ACC2SAE0_9FUNG</name>
<gene>
    <name evidence="1" type="ORF">DSO57_1003916</name>
</gene>
<accession>A0ACC2SAE0</accession>
<evidence type="ECO:0000313" key="2">
    <source>
        <dbReference type="Proteomes" id="UP001165960"/>
    </source>
</evidence>
<keyword evidence="2" id="KW-1185">Reference proteome</keyword>
<proteinExistence type="predicted"/>
<dbReference type="EMBL" id="QTSX02005689">
    <property type="protein sequence ID" value="KAJ9059299.1"/>
    <property type="molecule type" value="Genomic_DNA"/>
</dbReference>